<evidence type="ECO:0000313" key="1">
    <source>
        <dbReference type="EMBL" id="GFN95773.1"/>
    </source>
</evidence>
<proteinExistence type="predicted"/>
<evidence type="ECO:0000313" key="2">
    <source>
        <dbReference type="Proteomes" id="UP000735302"/>
    </source>
</evidence>
<keyword evidence="2" id="KW-1185">Reference proteome</keyword>
<dbReference type="Proteomes" id="UP000735302">
    <property type="component" value="Unassembled WGS sequence"/>
</dbReference>
<dbReference type="AlphaFoldDB" id="A0AAV3ZKC8"/>
<accession>A0AAV3ZKC8</accession>
<reference evidence="1 2" key="1">
    <citation type="journal article" date="2021" name="Elife">
        <title>Chloroplast acquisition without the gene transfer in kleptoplastic sea slugs, Plakobranchus ocellatus.</title>
        <authorList>
            <person name="Maeda T."/>
            <person name="Takahashi S."/>
            <person name="Yoshida T."/>
            <person name="Shimamura S."/>
            <person name="Takaki Y."/>
            <person name="Nagai Y."/>
            <person name="Toyoda A."/>
            <person name="Suzuki Y."/>
            <person name="Arimoto A."/>
            <person name="Ishii H."/>
            <person name="Satoh N."/>
            <person name="Nishiyama T."/>
            <person name="Hasebe M."/>
            <person name="Maruyama T."/>
            <person name="Minagawa J."/>
            <person name="Obokata J."/>
            <person name="Shigenobu S."/>
        </authorList>
    </citation>
    <scope>NUCLEOTIDE SEQUENCE [LARGE SCALE GENOMIC DNA]</scope>
</reference>
<organism evidence="1 2">
    <name type="scientific">Plakobranchus ocellatus</name>
    <dbReference type="NCBI Taxonomy" id="259542"/>
    <lineage>
        <taxon>Eukaryota</taxon>
        <taxon>Metazoa</taxon>
        <taxon>Spiralia</taxon>
        <taxon>Lophotrochozoa</taxon>
        <taxon>Mollusca</taxon>
        <taxon>Gastropoda</taxon>
        <taxon>Heterobranchia</taxon>
        <taxon>Euthyneura</taxon>
        <taxon>Panpulmonata</taxon>
        <taxon>Sacoglossa</taxon>
        <taxon>Placobranchoidea</taxon>
        <taxon>Plakobranchidae</taxon>
        <taxon>Plakobranchus</taxon>
    </lineage>
</organism>
<gene>
    <name evidence="1" type="ORF">PoB_002227900</name>
</gene>
<sequence length="79" mass="8795">MERWAKQCRVLYSKENEVIEAAQTRASKWRGGPSSVECSNQGRTRLLKQHRLGQADGEVGQAVSSALIKGERGYRSSTD</sequence>
<protein>
    <submittedName>
        <fullName evidence="1">Uncharacterized protein</fullName>
    </submittedName>
</protein>
<name>A0AAV3ZKC8_9GAST</name>
<comment type="caution">
    <text evidence="1">The sequence shown here is derived from an EMBL/GenBank/DDBJ whole genome shotgun (WGS) entry which is preliminary data.</text>
</comment>
<dbReference type="EMBL" id="BLXT01002535">
    <property type="protein sequence ID" value="GFN95773.1"/>
    <property type="molecule type" value="Genomic_DNA"/>
</dbReference>